<dbReference type="Pfam" id="PF08239">
    <property type="entry name" value="SH3_3"/>
    <property type="match status" value="1"/>
</dbReference>
<dbReference type="SUPFAM" id="SSF50044">
    <property type="entry name" value="SH3-domain"/>
    <property type="match status" value="1"/>
</dbReference>
<protein>
    <submittedName>
        <fullName evidence="3">SH3 domain-containing protein</fullName>
    </submittedName>
</protein>
<organism evidence="3 4">
    <name type="scientific">Tigheibacillus jepli</name>
    <dbReference type="NCBI Taxonomy" id="3035914"/>
    <lineage>
        <taxon>Bacteria</taxon>
        <taxon>Bacillati</taxon>
        <taxon>Bacillota</taxon>
        <taxon>Bacilli</taxon>
        <taxon>Bacillales</taxon>
        <taxon>Bacillaceae</taxon>
        <taxon>Tigheibacillus</taxon>
    </lineage>
</organism>
<evidence type="ECO:0000313" key="3">
    <source>
        <dbReference type="EMBL" id="MDY0404617.1"/>
    </source>
</evidence>
<accession>A0ABU5CE51</accession>
<evidence type="ECO:0000256" key="1">
    <source>
        <dbReference type="SAM" id="MobiDB-lite"/>
    </source>
</evidence>
<dbReference type="Gene3D" id="2.30.30.40">
    <property type="entry name" value="SH3 Domains"/>
    <property type="match status" value="1"/>
</dbReference>
<evidence type="ECO:0000313" key="4">
    <source>
        <dbReference type="Proteomes" id="UP001228376"/>
    </source>
</evidence>
<feature type="region of interest" description="Disordered" evidence="1">
    <location>
        <begin position="64"/>
        <end position="150"/>
    </location>
</feature>
<feature type="compositionally biased region" description="Polar residues" evidence="1">
    <location>
        <begin position="101"/>
        <end position="115"/>
    </location>
</feature>
<evidence type="ECO:0000259" key="2">
    <source>
        <dbReference type="PROSITE" id="PS51781"/>
    </source>
</evidence>
<feature type="compositionally biased region" description="Basic and acidic residues" evidence="1">
    <location>
        <begin position="64"/>
        <end position="74"/>
    </location>
</feature>
<dbReference type="PROSITE" id="PS51781">
    <property type="entry name" value="SH3B"/>
    <property type="match status" value="1"/>
</dbReference>
<reference evidence="3 4" key="1">
    <citation type="submission" date="2023-10" db="EMBL/GenBank/DDBJ databases">
        <title>179-bfca-hs.</title>
        <authorList>
            <person name="Miliotis G."/>
            <person name="Sengupta P."/>
            <person name="Hameed A."/>
            <person name="Chuvochina M."/>
            <person name="Mcdonagh F."/>
            <person name="Simpson A.C."/>
            <person name="Singh N.K."/>
            <person name="Rekha P.D."/>
            <person name="Raman K."/>
            <person name="Hugenholtz P."/>
            <person name="Venkateswaran K."/>
        </authorList>
    </citation>
    <scope>NUCLEOTIDE SEQUENCE [LARGE SCALE GENOMIC DNA]</scope>
    <source>
        <strain evidence="3 4">179-BFC-A-HS</strain>
    </source>
</reference>
<dbReference type="EMBL" id="JAROCA020000001">
    <property type="protein sequence ID" value="MDY0404617.1"/>
    <property type="molecule type" value="Genomic_DNA"/>
</dbReference>
<dbReference type="InterPro" id="IPR003646">
    <property type="entry name" value="SH3-like_bac-type"/>
</dbReference>
<name>A0ABU5CE51_9BACI</name>
<comment type="caution">
    <text evidence="3">The sequence shown here is derived from an EMBL/GenBank/DDBJ whole genome shotgun (WGS) entry which is preliminary data.</text>
</comment>
<feature type="domain" description="SH3b" evidence="2">
    <location>
        <begin position="144"/>
        <end position="214"/>
    </location>
</feature>
<gene>
    <name evidence="3" type="ORF">P5G51_003630</name>
</gene>
<dbReference type="InterPro" id="IPR036028">
    <property type="entry name" value="SH3-like_dom_sf"/>
</dbReference>
<dbReference type="Proteomes" id="UP001228376">
    <property type="component" value="Unassembled WGS sequence"/>
</dbReference>
<feature type="compositionally biased region" description="Basic and acidic residues" evidence="1">
    <location>
        <begin position="116"/>
        <end position="149"/>
    </location>
</feature>
<sequence>MKWNPDKPATHQYATHVQWAVSQTAQLARIYRLLDNFILVYDVPQFEAQPGASAKPKLAKFKVAEVPKTTKDDAGASTAKQQSDEKQKEVADDKNAAKENASANQAEYSTDNAKQQSDDKQQTDAENDASKEETSDDTEKSVPAKEKEVIIPNGEYGVIESEDIEVSVLEQPEGKTISSLTNGAKVKILDYQNNWYKVETEDGEIGWIPSKAVH</sequence>
<dbReference type="RefSeq" id="WP_320384870.1">
    <property type="nucleotide sequence ID" value="NZ_JAROCA020000001.1"/>
</dbReference>
<keyword evidence="4" id="KW-1185">Reference proteome</keyword>
<proteinExistence type="predicted"/>
<feature type="compositionally biased region" description="Basic and acidic residues" evidence="1">
    <location>
        <begin position="82"/>
        <end position="97"/>
    </location>
</feature>